<dbReference type="EMBL" id="KN293993">
    <property type="protein sequence ID" value="EEH38314.2"/>
    <property type="molecule type" value="Genomic_DNA"/>
</dbReference>
<evidence type="ECO:0000313" key="3">
    <source>
        <dbReference type="Proteomes" id="UP000002059"/>
    </source>
</evidence>
<feature type="region of interest" description="Disordered" evidence="1">
    <location>
        <begin position="96"/>
        <end position="118"/>
    </location>
</feature>
<dbReference type="GeneID" id="9100114"/>
<organism evidence="2 3">
    <name type="scientific">Paracoccidioides lutzii (strain ATCC MYA-826 / Pb01)</name>
    <name type="common">Paracoccidioides brasiliensis</name>
    <dbReference type="NCBI Taxonomy" id="502779"/>
    <lineage>
        <taxon>Eukaryota</taxon>
        <taxon>Fungi</taxon>
        <taxon>Dikarya</taxon>
        <taxon>Ascomycota</taxon>
        <taxon>Pezizomycotina</taxon>
        <taxon>Eurotiomycetes</taxon>
        <taxon>Eurotiomycetidae</taxon>
        <taxon>Onygenales</taxon>
        <taxon>Ajellomycetaceae</taxon>
        <taxon>Paracoccidioides</taxon>
    </lineage>
</organism>
<feature type="compositionally biased region" description="Basic and acidic residues" evidence="1">
    <location>
        <begin position="107"/>
        <end position="118"/>
    </location>
</feature>
<dbReference type="Proteomes" id="UP000002059">
    <property type="component" value="Partially assembled WGS sequence"/>
</dbReference>
<dbReference type="AlphaFoldDB" id="C1GRU0"/>
<reference evidence="2 3" key="1">
    <citation type="journal article" date="2011" name="PLoS Genet.">
        <title>Comparative genomic analysis of human fungal pathogens causing paracoccidioidomycosis.</title>
        <authorList>
            <person name="Desjardins C.A."/>
            <person name="Champion M.D."/>
            <person name="Holder J.W."/>
            <person name="Muszewska A."/>
            <person name="Goldberg J."/>
            <person name="Bailao A.M."/>
            <person name="Brigido M.M."/>
            <person name="Ferreira M.E."/>
            <person name="Garcia A.M."/>
            <person name="Grynberg M."/>
            <person name="Gujja S."/>
            <person name="Heiman D.I."/>
            <person name="Henn M.R."/>
            <person name="Kodira C.D."/>
            <person name="Leon-Narvaez H."/>
            <person name="Longo L.V."/>
            <person name="Ma L.J."/>
            <person name="Malavazi I."/>
            <person name="Matsuo A.L."/>
            <person name="Morais F.V."/>
            <person name="Pereira M."/>
            <person name="Rodriguez-Brito S."/>
            <person name="Sakthikumar S."/>
            <person name="Salem-Izacc S.M."/>
            <person name="Sykes S.M."/>
            <person name="Teixeira M.M."/>
            <person name="Vallejo M.C."/>
            <person name="Walter M.E."/>
            <person name="Yandava C."/>
            <person name="Young S."/>
            <person name="Zeng Q."/>
            <person name="Zucker J."/>
            <person name="Felipe M.S."/>
            <person name="Goldman G.H."/>
            <person name="Haas B.J."/>
            <person name="McEwen J.G."/>
            <person name="Nino-Vega G."/>
            <person name="Puccia R."/>
            <person name="San-Blas G."/>
            <person name="Soares C.M."/>
            <person name="Birren B.W."/>
            <person name="Cuomo C.A."/>
        </authorList>
    </citation>
    <scope>NUCLEOTIDE SEQUENCE [LARGE SCALE GENOMIC DNA]</scope>
    <source>
        <strain evidence="3">ATCC MYA-826 / Pb01</strain>
    </source>
</reference>
<gene>
    <name evidence="2" type="ORF">PAAG_01235</name>
</gene>
<keyword evidence="3" id="KW-1185">Reference proteome</keyword>
<evidence type="ECO:0000256" key="1">
    <source>
        <dbReference type="SAM" id="MobiDB-lite"/>
    </source>
</evidence>
<dbReference type="HOGENOM" id="CLU_2073857_0_0_1"/>
<dbReference type="KEGG" id="pbl:PAAG_01235"/>
<dbReference type="VEuPathDB" id="FungiDB:PAAG_01235"/>
<proteinExistence type="predicted"/>
<dbReference type="RefSeq" id="XP_002797376.2">
    <property type="nucleotide sequence ID" value="XM_002797330.2"/>
</dbReference>
<name>C1GRU0_PARBA</name>
<protein>
    <submittedName>
        <fullName evidence="2">Uncharacterized protein</fullName>
    </submittedName>
</protein>
<accession>C1GRU0</accession>
<sequence>MMEPQPEAMFRDLHSSIASGELTFPVTLNVQFCIAIIPLAVDKRHVVSERMRAELTCQEGDDRVRRILHPYKALSAMLHWHLKCALFVTLFDLRSPYPGTTQQDAVNIERKDQQLMRP</sequence>
<evidence type="ECO:0000313" key="2">
    <source>
        <dbReference type="EMBL" id="EEH38314.2"/>
    </source>
</evidence>